<dbReference type="RefSeq" id="WP_101467626.1">
    <property type="nucleotide sequence ID" value="NZ_PJMW01000002.1"/>
</dbReference>
<evidence type="ECO:0000313" key="2">
    <source>
        <dbReference type="EMBL" id="PKV81996.1"/>
    </source>
</evidence>
<evidence type="ECO:0000313" key="3">
    <source>
        <dbReference type="Proteomes" id="UP000233766"/>
    </source>
</evidence>
<dbReference type="PIRSF" id="PIRSF000429">
    <property type="entry name" value="Ac-CoA_Ac_transf"/>
    <property type="match status" value="1"/>
</dbReference>
<feature type="domain" description="Thiolase C-terminal" evidence="1">
    <location>
        <begin position="243"/>
        <end position="376"/>
    </location>
</feature>
<accession>A0A2N3VK48</accession>
<dbReference type="CDD" id="cd00829">
    <property type="entry name" value="SCP-x_thiolase"/>
    <property type="match status" value="1"/>
</dbReference>
<reference evidence="2 3" key="1">
    <citation type="submission" date="2017-12" db="EMBL/GenBank/DDBJ databases">
        <title>Sequencing the genomes of 1000 Actinobacteria strains.</title>
        <authorList>
            <person name="Klenk H.-P."/>
        </authorList>
    </citation>
    <scope>NUCLEOTIDE SEQUENCE [LARGE SCALE GENOMIC DNA]</scope>
    <source>
        <strain evidence="2 3">DSM 44489</strain>
    </source>
</reference>
<dbReference type="Pfam" id="PF22691">
    <property type="entry name" value="Thiolase_C_1"/>
    <property type="match status" value="1"/>
</dbReference>
<dbReference type="EMBL" id="PJMW01000002">
    <property type="protein sequence ID" value="PKV81996.1"/>
    <property type="molecule type" value="Genomic_DNA"/>
</dbReference>
<protein>
    <submittedName>
        <fullName evidence="2">Acetyl-CoA C-acetyltransferase</fullName>
    </submittedName>
</protein>
<dbReference type="GO" id="GO:0016747">
    <property type="term" value="F:acyltransferase activity, transferring groups other than amino-acyl groups"/>
    <property type="evidence" value="ECO:0007669"/>
    <property type="project" value="InterPro"/>
</dbReference>
<keyword evidence="3" id="KW-1185">Reference proteome</keyword>
<dbReference type="OrthoDB" id="9785768at2"/>
<dbReference type="PANTHER" id="PTHR42870">
    <property type="entry name" value="ACETYL-COA C-ACETYLTRANSFERASE"/>
    <property type="match status" value="1"/>
</dbReference>
<gene>
    <name evidence="2" type="ORF">ATK86_6479</name>
</gene>
<dbReference type="SUPFAM" id="SSF53901">
    <property type="entry name" value="Thiolase-like"/>
    <property type="match status" value="2"/>
</dbReference>
<keyword evidence="2" id="KW-0808">Transferase</keyword>
<sequence length="392" mass="40970">MTTTAMIVGVGLTPGMWPRKQPRSVAELCRTAAWAALEHAGTDVSSIDAIVVGNIDGVEPTAVAGQALARALGLAGLPVFPVNTGGATGASLPQVAYQLVKGGQFESVLCLGPPTFDGVIDFQATLSDVFAAVEDELALGIGPLHIGAMYGSAYQQRYGVDDKDFASVVVKARANAQSNPYAHMRDPITVDEVLASPMIATPIRLAMACPVSSSAVALVVTSRERARELNNPLVAIRSIATNADAGRIASREDLTGFHGLALGAKRVFAQSGIKDPRTDFDVIEMFSPYAPWELMQYEALGLCGPGEAAALLASGATARDGEIPFNVSGSSICTNGGVAAELAPFAYATLQLMGQAAGYQVPDARRAAAHSMGSQWFMCQTLGVLEREENDR</sequence>
<comment type="caution">
    <text evidence="2">The sequence shown here is derived from an EMBL/GenBank/DDBJ whole genome shotgun (WGS) entry which is preliminary data.</text>
</comment>
<dbReference type="InterPro" id="IPR055140">
    <property type="entry name" value="Thiolase_C_2"/>
</dbReference>
<dbReference type="Gene3D" id="3.40.47.10">
    <property type="match status" value="1"/>
</dbReference>
<organism evidence="2 3">
    <name type="scientific">Nocardia fluminea</name>
    <dbReference type="NCBI Taxonomy" id="134984"/>
    <lineage>
        <taxon>Bacteria</taxon>
        <taxon>Bacillati</taxon>
        <taxon>Actinomycetota</taxon>
        <taxon>Actinomycetes</taxon>
        <taxon>Mycobacteriales</taxon>
        <taxon>Nocardiaceae</taxon>
        <taxon>Nocardia</taxon>
    </lineage>
</organism>
<dbReference type="InterPro" id="IPR002155">
    <property type="entry name" value="Thiolase"/>
</dbReference>
<dbReference type="AlphaFoldDB" id="A0A2N3VK48"/>
<dbReference type="Proteomes" id="UP000233766">
    <property type="component" value="Unassembled WGS sequence"/>
</dbReference>
<name>A0A2N3VK48_9NOCA</name>
<proteinExistence type="predicted"/>
<evidence type="ECO:0000259" key="1">
    <source>
        <dbReference type="Pfam" id="PF22691"/>
    </source>
</evidence>
<dbReference type="InterPro" id="IPR016039">
    <property type="entry name" value="Thiolase-like"/>
</dbReference>
<dbReference type="PANTHER" id="PTHR42870:SF1">
    <property type="entry name" value="NON-SPECIFIC LIPID-TRANSFER PROTEIN-LIKE 2"/>
    <property type="match status" value="1"/>
</dbReference>